<dbReference type="AlphaFoldDB" id="A0AAV7UYI9"/>
<keyword evidence="3" id="KW-1185">Reference proteome</keyword>
<comment type="caution">
    <text evidence="2">The sequence shown here is derived from an EMBL/GenBank/DDBJ whole genome shotgun (WGS) entry which is preliminary data.</text>
</comment>
<organism evidence="2 3">
    <name type="scientific">Pleurodeles waltl</name>
    <name type="common">Iberian ribbed newt</name>
    <dbReference type="NCBI Taxonomy" id="8319"/>
    <lineage>
        <taxon>Eukaryota</taxon>
        <taxon>Metazoa</taxon>
        <taxon>Chordata</taxon>
        <taxon>Craniata</taxon>
        <taxon>Vertebrata</taxon>
        <taxon>Euteleostomi</taxon>
        <taxon>Amphibia</taxon>
        <taxon>Batrachia</taxon>
        <taxon>Caudata</taxon>
        <taxon>Salamandroidea</taxon>
        <taxon>Salamandridae</taxon>
        <taxon>Pleurodelinae</taxon>
        <taxon>Pleurodeles</taxon>
    </lineage>
</organism>
<dbReference type="Proteomes" id="UP001066276">
    <property type="component" value="Chromosome 2_2"/>
</dbReference>
<evidence type="ECO:0000256" key="1">
    <source>
        <dbReference type="SAM" id="MobiDB-lite"/>
    </source>
</evidence>
<evidence type="ECO:0000313" key="3">
    <source>
        <dbReference type="Proteomes" id="UP001066276"/>
    </source>
</evidence>
<feature type="region of interest" description="Disordered" evidence="1">
    <location>
        <begin position="82"/>
        <end position="104"/>
    </location>
</feature>
<gene>
    <name evidence="2" type="ORF">NDU88_003459</name>
</gene>
<proteinExistence type="predicted"/>
<reference evidence="2" key="1">
    <citation type="journal article" date="2022" name="bioRxiv">
        <title>Sequencing and chromosome-scale assembly of the giantPleurodeles waltlgenome.</title>
        <authorList>
            <person name="Brown T."/>
            <person name="Elewa A."/>
            <person name="Iarovenko S."/>
            <person name="Subramanian E."/>
            <person name="Araus A.J."/>
            <person name="Petzold A."/>
            <person name="Susuki M."/>
            <person name="Suzuki K.-i.T."/>
            <person name="Hayashi T."/>
            <person name="Toyoda A."/>
            <person name="Oliveira C."/>
            <person name="Osipova E."/>
            <person name="Leigh N.D."/>
            <person name="Simon A."/>
            <person name="Yun M.H."/>
        </authorList>
    </citation>
    <scope>NUCLEOTIDE SEQUENCE</scope>
    <source>
        <strain evidence="2">20211129_DDA</strain>
        <tissue evidence="2">Liver</tissue>
    </source>
</reference>
<accession>A0AAV7UYI9</accession>
<name>A0AAV7UYI9_PLEWA</name>
<feature type="compositionally biased region" description="Basic and acidic residues" evidence="1">
    <location>
        <begin position="93"/>
        <end position="104"/>
    </location>
</feature>
<sequence>MATGAKRDSALKLTDLQYLSGEVRDSGRGPDVIVDPCWVPEENEVVLRDPPSSVASKVSPARWPVEGEWCRPGACVKARCQRDNPAPPCSNVDGHKESSSRLKK</sequence>
<evidence type="ECO:0000313" key="2">
    <source>
        <dbReference type="EMBL" id="KAJ1194164.1"/>
    </source>
</evidence>
<dbReference type="EMBL" id="JANPWB010000004">
    <property type="protein sequence ID" value="KAJ1194164.1"/>
    <property type="molecule type" value="Genomic_DNA"/>
</dbReference>
<protein>
    <submittedName>
        <fullName evidence="2">Uncharacterized protein</fullName>
    </submittedName>
</protein>